<feature type="transmembrane region" description="Helical" evidence="2">
    <location>
        <begin position="129"/>
        <end position="148"/>
    </location>
</feature>
<sequence length="152" mass="16840">MALIECFECKRSINSETASCIHCGAPISARRASPSRATPISFGHRPRDEHVPEVSTAEPEYEPEPKVEPTPEVPPAPVSRHRRRGAPVNVPTADAWTDTVRPVEGWLKIMAFLLPPFFVWFLLRPGHSLQQRVIGFGWLALLILASSISPKA</sequence>
<evidence type="ECO:0000256" key="2">
    <source>
        <dbReference type="SAM" id="Phobius"/>
    </source>
</evidence>
<dbReference type="AlphaFoldDB" id="A0A423K3M8"/>
<dbReference type="EMBL" id="MOBQ01000016">
    <property type="protein sequence ID" value="RON46043.1"/>
    <property type="molecule type" value="Genomic_DNA"/>
</dbReference>
<dbReference type="Proteomes" id="UP000285349">
    <property type="component" value="Unassembled WGS sequence"/>
</dbReference>
<keyword evidence="2" id="KW-1133">Transmembrane helix</keyword>
<keyword evidence="2" id="KW-0472">Membrane</keyword>
<proteinExistence type="predicted"/>
<evidence type="ECO:0000256" key="1">
    <source>
        <dbReference type="SAM" id="MobiDB-lite"/>
    </source>
</evidence>
<gene>
    <name evidence="3" type="ORF">BK666_12895</name>
</gene>
<protein>
    <submittedName>
        <fullName evidence="3">Uncharacterized protein</fullName>
    </submittedName>
</protein>
<accession>A0A423K3M8</accession>
<dbReference type="RefSeq" id="WP_123509984.1">
    <property type="nucleotide sequence ID" value="NZ_MOBQ01000016.1"/>
</dbReference>
<evidence type="ECO:0000313" key="4">
    <source>
        <dbReference type="Proteomes" id="UP000285349"/>
    </source>
</evidence>
<evidence type="ECO:0000313" key="3">
    <source>
        <dbReference type="EMBL" id="RON46043.1"/>
    </source>
</evidence>
<reference evidence="3 4" key="1">
    <citation type="submission" date="2016-10" db="EMBL/GenBank/DDBJ databases">
        <title>Comparative genome analysis of multiple Pseudomonas spp. focuses on biocontrol and plant growth promoting traits.</title>
        <authorList>
            <person name="Tao X.-Y."/>
            <person name="Taylor C.G."/>
        </authorList>
    </citation>
    <scope>NUCLEOTIDE SEQUENCE [LARGE SCALE GENOMIC DNA]</scope>
    <source>
        <strain evidence="3 4">37A10</strain>
    </source>
</reference>
<name>A0A423K3M8_9PSED</name>
<comment type="caution">
    <text evidence="3">The sequence shown here is derived from an EMBL/GenBank/DDBJ whole genome shotgun (WGS) entry which is preliminary data.</text>
</comment>
<organism evidence="3 4">
    <name type="scientific">Pseudomonas frederiksbergensis</name>
    <dbReference type="NCBI Taxonomy" id="104087"/>
    <lineage>
        <taxon>Bacteria</taxon>
        <taxon>Pseudomonadati</taxon>
        <taxon>Pseudomonadota</taxon>
        <taxon>Gammaproteobacteria</taxon>
        <taxon>Pseudomonadales</taxon>
        <taxon>Pseudomonadaceae</taxon>
        <taxon>Pseudomonas</taxon>
    </lineage>
</organism>
<feature type="transmembrane region" description="Helical" evidence="2">
    <location>
        <begin position="105"/>
        <end position="123"/>
    </location>
</feature>
<feature type="region of interest" description="Disordered" evidence="1">
    <location>
        <begin position="34"/>
        <end position="86"/>
    </location>
</feature>
<dbReference type="OrthoDB" id="6687125at2"/>
<keyword evidence="2" id="KW-0812">Transmembrane</keyword>